<dbReference type="EMBL" id="AP018492">
    <property type="protein sequence ID" value="BBC60536.1"/>
    <property type="molecule type" value="Genomic_DNA"/>
</dbReference>
<keyword evidence="1" id="KW-0812">Transmembrane</keyword>
<evidence type="ECO:0000313" key="2">
    <source>
        <dbReference type="EMBL" id="BBC60536.1"/>
    </source>
</evidence>
<proteinExistence type="predicted"/>
<dbReference type="AlphaFoldDB" id="A0A2Z5Y156"/>
<dbReference type="GeneID" id="57042960"/>
<dbReference type="Proteomes" id="UP000269226">
    <property type="component" value="Chromosome"/>
</dbReference>
<organism evidence="2 3">
    <name type="scientific">Melissococcus plutonius</name>
    <dbReference type="NCBI Taxonomy" id="33970"/>
    <lineage>
        <taxon>Bacteria</taxon>
        <taxon>Bacillati</taxon>
        <taxon>Bacillota</taxon>
        <taxon>Bacilli</taxon>
        <taxon>Lactobacillales</taxon>
        <taxon>Enterococcaceae</taxon>
        <taxon>Melissococcus</taxon>
    </lineage>
</organism>
<sequence>MRGLKILGVLLLAIGIFGIIGLFSQLEYVNTLTPFYQNLSNHLSWFTLFYQIVIAISAVLLLISLLMVLFRPVSRKQVIIYKETGSVIFPLHTLESVATSAASEIVPANDIQTSVHLDKHQKAYVQATIHEEKKQQFLTKAMEIQDRIVQAFEQTANIETHKVTVKMTYEKQPILSTWKKQPRVE</sequence>
<evidence type="ECO:0008006" key="4">
    <source>
        <dbReference type="Google" id="ProtNLM"/>
    </source>
</evidence>
<name>A0A2Z5Y156_9ENTE</name>
<dbReference type="RefSeq" id="WP_015694603.1">
    <property type="nucleotide sequence ID" value="NZ_AP018492.1"/>
</dbReference>
<feature type="transmembrane region" description="Helical" evidence="1">
    <location>
        <begin position="7"/>
        <end position="28"/>
    </location>
</feature>
<reference evidence="2 3" key="1">
    <citation type="submission" date="2018-01" db="EMBL/GenBank/DDBJ databases">
        <title>Whole genome sequence of Melissococcus plutonius DAT561.</title>
        <authorList>
            <person name="Okumura K."/>
            <person name="Takamatsu D."/>
            <person name="Okura M."/>
        </authorList>
    </citation>
    <scope>NUCLEOTIDE SEQUENCE [LARGE SCALE GENOMIC DNA]</scope>
    <source>
        <strain evidence="2 3">DAT561</strain>
    </source>
</reference>
<protein>
    <recommendedName>
        <fullName evidence="4">Alkaline shock response membrane anchor protein AmaP</fullName>
    </recommendedName>
</protein>
<gene>
    <name evidence="2" type="ORF">DAT561_0399</name>
</gene>
<dbReference type="NCBIfam" id="NF033218">
    <property type="entry name" value="anchor_AmaP"/>
    <property type="match status" value="1"/>
</dbReference>
<feature type="transmembrane region" description="Helical" evidence="1">
    <location>
        <begin position="48"/>
        <end position="70"/>
    </location>
</feature>
<accession>A0A2Z5Y156</accession>
<evidence type="ECO:0000313" key="3">
    <source>
        <dbReference type="Proteomes" id="UP000269226"/>
    </source>
</evidence>
<keyword evidence="1" id="KW-0472">Membrane</keyword>
<keyword evidence="1" id="KW-1133">Transmembrane helix</keyword>
<evidence type="ECO:0000256" key="1">
    <source>
        <dbReference type="SAM" id="Phobius"/>
    </source>
</evidence>